<dbReference type="STRING" id="1184267.A11Q_1720"/>
<name>M4VD26_9BACT</name>
<dbReference type="OrthoDB" id="5293168at2"/>
<feature type="signal peptide" evidence="1">
    <location>
        <begin position="1"/>
        <end position="18"/>
    </location>
</feature>
<evidence type="ECO:0000313" key="3">
    <source>
        <dbReference type="EMBL" id="AGH95936.1"/>
    </source>
</evidence>
<protein>
    <recommendedName>
        <fullName evidence="2">SnoaL-like domain-containing protein</fullName>
    </recommendedName>
</protein>
<keyword evidence="1" id="KW-0732">Signal</keyword>
<proteinExistence type="predicted"/>
<feature type="domain" description="SnoaL-like" evidence="2">
    <location>
        <begin position="52"/>
        <end position="154"/>
    </location>
</feature>
<evidence type="ECO:0000259" key="2">
    <source>
        <dbReference type="Pfam" id="PF12680"/>
    </source>
</evidence>
<dbReference type="AlphaFoldDB" id="M4VD26"/>
<dbReference type="Gene3D" id="3.10.450.50">
    <property type="match status" value="1"/>
</dbReference>
<evidence type="ECO:0000313" key="4">
    <source>
        <dbReference type="Proteomes" id="UP000012040"/>
    </source>
</evidence>
<accession>M4VD26</accession>
<dbReference type="Pfam" id="PF12680">
    <property type="entry name" value="SnoaL_2"/>
    <property type="match status" value="1"/>
</dbReference>
<dbReference type="HOGENOM" id="CLU_100997_1_0_7"/>
<dbReference type="KEGG" id="bex:A11Q_1720"/>
<organism evidence="3 4">
    <name type="scientific">Pseudobdellovibrio exovorus JSS</name>
    <dbReference type="NCBI Taxonomy" id="1184267"/>
    <lineage>
        <taxon>Bacteria</taxon>
        <taxon>Pseudomonadati</taxon>
        <taxon>Bdellovibrionota</taxon>
        <taxon>Bdellovibrionia</taxon>
        <taxon>Bdellovibrionales</taxon>
        <taxon>Pseudobdellovibrionaceae</taxon>
        <taxon>Pseudobdellovibrio</taxon>
    </lineage>
</organism>
<dbReference type="PATRIC" id="fig|1184267.3.peg.1741"/>
<dbReference type="PANTHER" id="PTHR38436">
    <property type="entry name" value="POLYKETIDE CYCLASE SNOAL-LIKE DOMAIN"/>
    <property type="match status" value="1"/>
</dbReference>
<reference evidence="3 4" key="1">
    <citation type="journal article" date="2013" name="ISME J.">
        <title>By their genes ye shall know them: genomic signatures of predatory bacteria.</title>
        <authorList>
            <person name="Pasternak Z."/>
            <person name="Pietrokovski S."/>
            <person name="Rotem O."/>
            <person name="Gophna U."/>
            <person name="Lurie-Weinberger M.N."/>
            <person name="Jurkevitch E."/>
        </authorList>
    </citation>
    <scope>NUCLEOTIDE SEQUENCE [LARGE SCALE GENOMIC DNA]</scope>
    <source>
        <strain evidence="3 4">JSS</strain>
    </source>
</reference>
<dbReference type="SUPFAM" id="SSF54427">
    <property type="entry name" value="NTF2-like"/>
    <property type="match status" value="1"/>
</dbReference>
<dbReference type="InterPro" id="IPR009959">
    <property type="entry name" value="Cyclase_SnoaL-like"/>
</dbReference>
<dbReference type="PANTHER" id="PTHR38436:SF1">
    <property type="entry name" value="ESTER CYCLASE"/>
    <property type="match status" value="1"/>
</dbReference>
<dbReference type="EMBL" id="CP003537">
    <property type="protein sequence ID" value="AGH95936.1"/>
    <property type="molecule type" value="Genomic_DNA"/>
</dbReference>
<keyword evidence="4" id="KW-1185">Reference proteome</keyword>
<gene>
    <name evidence="3" type="ORF">A11Q_1720</name>
</gene>
<dbReference type="RefSeq" id="WP_015470426.1">
    <property type="nucleotide sequence ID" value="NC_020813.1"/>
</dbReference>
<dbReference type="GO" id="GO:0030638">
    <property type="term" value="P:polyketide metabolic process"/>
    <property type="evidence" value="ECO:0007669"/>
    <property type="project" value="InterPro"/>
</dbReference>
<dbReference type="eggNOG" id="COG4922">
    <property type="taxonomic scope" value="Bacteria"/>
</dbReference>
<evidence type="ECO:0000256" key="1">
    <source>
        <dbReference type="SAM" id="SignalP"/>
    </source>
</evidence>
<dbReference type="Proteomes" id="UP000012040">
    <property type="component" value="Chromosome"/>
</dbReference>
<sequence length="167" mass="19035">MKKIVFGFILLLQLGVSAQEAVTPAPDIEKLFTSADPKLHANKQVVYFIIRDLLEANNWNLADKYISEEYIQHNPNAASGRDSVVKFFTEVLKVKPTRIPKKIQKYKVVAVTAEDDLVTVAFVRTVKDKNDPKKSYTTTWFDMWRIKDGKAVQHWDSSLKGEAADLH</sequence>
<feature type="chain" id="PRO_5004060172" description="SnoaL-like domain-containing protein" evidence="1">
    <location>
        <begin position="19"/>
        <end position="167"/>
    </location>
</feature>
<dbReference type="InterPro" id="IPR032710">
    <property type="entry name" value="NTF2-like_dom_sf"/>
</dbReference>
<dbReference type="InterPro" id="IPR037401">
    <property type="entry name" value="SnoaL-like"/>
</dbReference>